<evidence type="ECO:0000256" key="5">
    <source>
        <dbReference type="ARBA" id="ARBA00022519"/>
    </source>
</evidence>
<evidence type="ECO:0000259" key="13">
    <source>
        <dbReference type="Pfam" id="PF25967"/>
    </source>
</evidence>
<feature type="domain" description="Multidrug resistance protein MdtA-like C-terminal permuted SH3" evidence="13">
    <location>
        <begin position="328"/>
        <end position="385"/>
    </location>
</feature>
<reference evidence="14" key="1">
    <citation type="journal article" date="2024" name="Antonie Van Leeuwenhoek">
        <title>Bradyrhizobium ontarionense sp. nov., a novel bacterial symbiont isolated from Aeschynomene indica (Indian jointvetch), harbours photosynthesis, nitrogen fixation and nitrous oxide (N2O) reductase genes.</title>
        <authorList>
            <person name="Bromfield E.S.P."/>
            <person name="Cloutier S."/>
        </authorList>
    </citation>
    <scope>NUCLEOTIDE SEQUENCE</scope>
    <source>
        <strain evidence="14">A19</strain>
    </source>
</reference>
<dbReference type="EMBL" id="CP088156">
    <property type="protein sequence ID" value="UFZ04763.1"/>
    <property type="molecule type" value="Genomic_DNA"/>
</dbReference>
<keyword evidence="15" id="KW-1185">Reference proteome</keyword>
<evidence type="ECO:0000259" key="10">
    <source>
        <dbReference type="Pfam" id="PF25876"/>
    </source>
</evidence>
<sequence>MGGGDQSRAKRSGFARRLAIAIVVAAAAAAILYVETAVPTLPRTAADWLMAQWRPAVEDPAPPRPAVQVKVVAVRREDMPIFLNSIGNVQAYNAVNVQSRVDGEITQILFQEGQKVEQGDALAIIDPRPLKAQLDQQLAILQKDEALLAGAELDLDRYETLSKTSAVSRQQLEQQRALVDQYRAQIKNDHAQIDYARTQLGFTTIRAPLSGRIGIRQVDQGNFVRASAPSTIATITQLQPISVIFTVSAAALSQTQLVPGQAKAPVSAYDQDNVTELDKGSIELVDNQVDPATGTIKLKASFPNAAQKLWPGNFVNGRITLDIRRDGVTVPAVAVRHGTLGDFVWLVRPDQTVAVRGVGVAQIHDGRALISRGLARADQVVVEGFFRLEPGAKIEIIEDGPAPANPPANKPPPAKKQTSSATERG</sequence>
<feature type="region of interest" description="Disordered" evidence="8">
    <location>
        <begin position="397"/>
        <end position="425"/>
    </location>
</feature>
<dbReference type="InterPro" id="IPR058627">
    <property type="entry name" value="MdtA-like_C"/>
</dbReference>
<evidence type="ECO:0000256" key="9">
    <source>
        <dbReference type="SAM" id="Phobius"/>
    </source>
</evidence>
<feature type="coiled-coil region" evidence="7">
    <location>
        <begin position="141"/>
        <end position="192"/>
    </location>
</feature>
<dbReference type="Gene3D" id="1.10.287.470">
    <property type="entry name" value="Helix hairpin bin"/>
    <property type="match status" value="1"/>
</dbReference>
<name>A0ABY3RCH8_9BRAD</name>
<evidence type="ECO:0000256" key="7">
    <source>
        <dbReference type="SAM" id="Coils"/>
    </source>
</evidence>
<keyword evidence="4" id="KW-1003">Cell membrane</keyword>
<evidence type="ECO:0000256" key="8">
    <source>
        <dbReference type="SAM" id="MobiDB-lite"/>
    </source>
</evidence>
<feature type="domain" description="Multidrug resistance protein MdtA-like barrel-sandwich hybrid" evidence="11">
    <location>
        <begin position="93"/>
        <end position="236"/>
    </location>
</feature>
<proteinExistence type="inferred from homology"/>
<dbReference type="Gene3D" id="2.40.420.20">
    <property type="match status" value="1"/>
</dbReference>
<evidence type="ECO:0000259" key="12">
    <source>
        <dbReference type="Pfam" id="PF25944"/>
    </source>
</evidence>
<dbReference type="Gene3D" id="2.40.30.170">
    <property type="match status" value="1"/>
</dbReference>
<dbReference type="Proteomes" id="UP001431010">
    <property type="component" value="Chromosome"/>
</dbReference>
<keyword evidence="9" id="KW-1133">Transmembrane helix</keyword>
<evidence type="ECO:0000259" key="11">
    <source>
        <dbReference type="Pfam" id="PF25917"/>
    </source>
</evidence>
<feature type="transmembrane region" description="Helical" evidence="9">
    <location>
        <begin position="14"/>
        <end position="34"/>
    </location>
</feature>
<evidence type="ECO:0000313" key="14">
    <source>
        <dbReference type="EMBL" id="UFZ04763.1"/>
    </source>
</evidence>
<dbReference type="InterPro" id="IPR058624">
    <property type="entry name" value="MdtA-like_HH"/>
</dbReference>
<dbReference type="PANTHER" id="PTHR30469:SF36">
    <property type="entry name" value="BLL3903 PROTEIN"/>
    <property type="match status" value="1"/>
</dbReference>
<dbReference type="NCBIfam" id="TIGR01730">
    <property type="entry name" value="RND_mfp"/>
    <property type="match status" value="1"/>
</dbReference>
<evidence type="ECO:0000256" key="4">
    <source>
        <dbReference type="ARBA" id="ARBA00022475"/>
    </source>
</evidence>
<dbReference type="InterPro" id="IPR006143">
    <property type="entry name" value="RND_pump_MFP"/>
</dbReference>
<protein>
    <submittedName>
        <fullName evidence="14">Efflux RND transporter periplasmic adaptor subunit</fullName>
    </submittedName>
</protein>
<keyword evidence="5" id="KW-0997">Cell inner membrane</keyword>
<feature type="compositionally biased region" description="Pro residues" evidence="8">
    <location>
        <begin position="403"/>
        <end position="414"/>
    </location>
</feature>
<dbReference type="Pfam" id="PF25967">
    <property type="entry name" value="RND-MFP_C"/>
    <property type="match status" value="1"/>
</dbReference>
<dbReference type="PANTHER" id="PTHR30469">
    <property type="entry name" value="MULTIDRUG RESISTANCE PROTEIN MDTA"/>
    <property type="match status" value="1"/>
</dbReference>
<feature type="domain" description="Multidrug resistance protein MdtA-like beta-barrel" evidence="12">
    <location>
        <begin position="240"/>
        <end position="322"/>
    </location>
</feature>
<organism evidence="14 15">
    <name type="scientific">Bradyrhizobium ontarionense</name>
    <dbReference type="NCBI Taxonomy" id="2898149"/>
    <lineage>
        <taxon>Bacteria</taxon>
        <taxon>Pseudomonadati</taxon>
        <taxon>Pseudomonadota</taxon>
        <taxon>Alphaproteobacteria</taxon>
        <taxon>Hyphomicrobiales</taxon>
        <taxon>Nitrobacteraceae</taxon>
        <taxon>Bradyrhizobium</taxon>
    </lineage>
</organism>
<gene>
    <name evidence="14" type="ORF">LQG66_00060</name>
</gene>
<evidence type="ECO:0000313" key="15">
    <source>
        <dbReference type="Proteomes" id="UP001431010"/>
    </source>
</evidence>
<comment type="subcellular location">
    <subcellularLocation>
        <location evidence="1">Cell membrane</location>
    </subcellularLocation>
</comment>
<evidence type="ECO:0000256" key="3">
    <source>
        <dbReference type="ARBA" id="ARBA00022448"/>
    </source>
</evidence>
<dbReference type="SUPFAM" id="SSF111369">
    <property type="entry name" value="HlyD-like secretion proteins"/>
    <property type="match status" value="1"/>
</dbReference>
<dbReference type="Gene3D" id="2.40.50.100">
    <property type="match status" value="1"/>
</dbReference>
<feature type="domain" description="Multidrug resistance protein MdtA-like alpha-helical hairpin" evidence="10">
    <location>
        <begin position="134"/>
        <end position="203"/>
    </location>
</feature>
<keyword evidence="3" id="KW-0813">Transport</keyword>
<dbReference type="Pfam" id="PF25944">
    <property type="entry name" value="Beta-barrel_RND"/>
    <property type="match status" value="1"/>
</dbReference>
<evidence type="ECO:0000256" key="6">
    <source>
        <dbReference type="ARBA" id="ARBA00023136"/>
    </source>
</evidence>
<evidence type="ECO:0000256" key="2">
    <source>
        <dbReference type="ARBA" id="ARBA00009477"/>
    </source>
</evidence>
<dbReference type="Pfam" id="PF25917">
    <property type="entry name" value="BSH_RND"/>
    <property type="match status" value="1"/>
</dbReference>
<keyword evidence="7" id="KW-0175">Coiled coil</keyword>
<keyword evidence="6 9" id="KW-0472">Membrane</keyword>
<dbReference type="Pfam" id="PF25876">
    <property type="entry name" value="HH_MFP_RND"/>
    <property type="match status" value="1"/>
</dbReference>
<comment type="similarity">
    <text evidence="2">Belongs to the membrane fusion protein (MFP) (TC 8.A.1) family.</text>
</comment>
<dbReference type="InterPro" id="IPR058626">
    <property type="entry name" value="MdtA-like_b-barrel"/>
</dbReference>
<accession>A0ABY3RCH8</accession>
<dbReference type="RefSeq" id="WP_231322010.1">
    <property type="nucleotide sequence ID" value="NZ_CP088156.1"/>
</dbReference>
<keyword evidence="9" id="KW-0812">Transmembrane</keyword>
<dbReference type="InterPro" id="IPR058625">
    <property type="entry name" value="MdtA-like_BSH"/>
</dbReference>
<evidence type="ECO:0000256" key="1">
    <source>
        <dbReference type="ARBA" id="ARBA00004236"/>
    </source>
</evidence>